<dbReference type="InterPro" id="IPR027434">
    <property type="entry name" value="Homing_endonucl"/>
</dbReference>
<keyword evidence="2" id="KW-0496">Mitochondrion</keyword>
<evidence type="ECO:0000313" key="2">
    <source>
        <dbReference type="EMBL" id="AHB33520.1"/>
    </source>
</evidence>
<dbReference type="SUPFAM" id="SSF55608">
    <property type="entry name" value="Homing endonucleases"/>
    <property type="match status" value="1"/>
</dbReference>
<dbReference type="InterPro" id="IPR004860">
    <property type="entry name" value="LAGLIDADG_dom"/>
</dbReference>
<name>V5RG30_9PEZI</name>
<dbReference type="AlphaFoldDB" id="V5RG30"/>
<proteinExistence type="predicted"/>
<dbReference type="EMBL" id="KF545917">
    <property type="protein sequence ID" value="AHB33520.1"/>
    <property type="molecule type" value="Genomic_DNA"/>
</dbReference>
<accession>V5RG30</accession>
<dbReference type="Gene3D" id="3.10.28.10">
    <property type="entry name" value="Homing endonucleases"/>
    <property type="match status" value="2"/>
</dbReference>
<dbReference type="RefSeq" id="YP_008964961.1">
    <property type="nucleotide sequence ID" value="NC_023117.1"/>
</dbReference>
<geneLocation type="mitochondrion" evidence="2"/>
<evidence type="ECO:0000259" key="1">
    <source>
        <dbReference type="Pfam" id="PF03161"/>
    </source>
</evidence>
<dbReference type="Pfam" id="PF03161">
    <property type="entry name" value="LAGLIDADG_2"/>
    <property type="match status" value="1"/>
</dbReference>
<sequence>MQELLKKKKRALRSNRAILSRKKWIFKKFIWIIRTFNGGYAGTYFIKKRKPKKKGIITQSLYFRTLGMPCLNYYHDLFYKNKIKVITRNLEELLTARGLAFWIMDDGGKSVHNQTILHTRSALLLRRRVDPRLRLGSFNKNDVEYLQTVLNKNFELKTRLEEKLQDQWVIYIPVRQKIKLIDIVGPYMHKSMLYKV</sequence>
<keyword evidence="2" id="KW-0378">Hydrolase</keyword>
<gene>
    <name evidence="2" type="primary">oi2nad5</name>
</gene>
<organism evidence="2">
    <name type="scientific">Annulohypoxylon stygium</name>
    <dbReference type="NCBI Taxonomy" id="326628"/>
    <lineage>
        <taxon>Eukaryota</taxon>
        <taxon>Fungi</taxon>
        <taxon>Dikarya</taxon>
        <taxon>Ascomycota</taxon>
        <taxon>Pezizomycotina</taxon>
        <taxon>Sordariomycetes</taxon>
        <taxon>Xylariomycetidae</taxon>
        <taxon>Xylariales</taxon>
        <taxon>Hypoxylaceae</taxon>
        <taxon>Annulohypoxylon</taxon>
    </lineage>
</organism>
<protein>
    <submittedName>
        <fullName evidence="2">LAGLIDADG endonuclease</fullName>
    </submittedName>
</protein>
<keyword evidence="2" id="KW-0540">Nuclease</keyword>
<reference evidence="2" key="1">
    <citation type="submission" date="2013-08" db="EMBL/GenBank/DDBJ databases">
        <authorList>
            <person name="Deng Y.-J."/>
            <person name="Xie B.-G."/>
            <person name="Jiang Y.-J."/>
            <person name="Wang Q.-F."/>
            <person name="Lan F.-S."/>
        </authorList>
    </citation>
    <scope>NUCLEOTIDE SEQUENCE</scope>
</reference>
<dbReference type="GO" id="GO:0004519">
    <property type="term" value="F:endonuclease activity"/>
    <property type="evidence" value="ECO:0007669"/>
    <property type="project" value="UniProtKB-KW"/>
</dbReference>
<feature type="domain" description="Homing endonuclease LAGLIDADG" evidence="1">
    <location>
        <begin position="31"/>
        <end position="176"/>
    </location>
</feature>
<reference evidence="2" key="2">
    <citation type="submission" date="2013-12" db="EMBL/GenBank/DDBJ databases">
        <title>Mitochondrial Genome of Annulohypoxylon stygium, cohabitant fungus of Tremella fuciformis, reveals intron diversity.</title>
        <authorList>
            <person name="Hsiang T."/>
        </authorList>
    </citation>
    <scope>NUCLEOTIDE SEQUENCE</scope>
</reference>
<keyword evidence="2" id="KW-0255">Endonuclease</keyword>
<dbReference type="GeneID" id="17963064"/>